<dbReference type="Proteomes" id="UP000187151">
    <property type="component" value="Unassembled WGS sequence"/>
</dbReference>
<proteinExistence type="predicted"/>
<gene>
    <name evidence="2" type="ORF">AVW11_07995</name>
</gene>
<dbReference type="RefSeq" id="WP_143568820.1">
    <property type="nucleotide sequence ID" value="NZ_MQUR01000012.1"/>
</dbReference>
<feature type="compositionally biased region" description="Pro residues" evidence="1">
    <location>
        <begin position="202"/>
        <end position="227"/>
    </location>
</feature>
<reference evidence="2 3" key="1">
    <citation type="submission" date="2016-01" db="EMBL/GenBank/DDBJ databases">
        <title>Streptomyces amritsarensis strain MTCC 11845 genome sequencing and assembly.</title>
        <authorList>
            <person name="Sharma D."/>
            <person name="Nair G.R."/>
            <person name="Kaur G."/>
            <person name="Manhas R.K."/>
            <person name="Mayilraj S."/>
        </authorList>
    </citation>
    <scope>NUCLEOTIDE SEQUENCE [LARGE SCALE GENOMIC DNA]</scope>
    <source>
        <strain evidence="2 3">MTCC 11845</strain>
    </source>
</reference>
<organism evidence="2 3">
    <name type="scientific">Streptomyces amritsarensis</name>
    <dbReference type="NCBI Taxonomy" id="681158"/>
    <lineage>
        <taxon>Bacteria</taxon>
        <taxon>Bacillati</taxon>
        <taxon>Actinomycetota</taxon>
        <taxon>Actinomycetes</taxon>
        <taxon>Kitasatosporales</taxon>
        <taxon>Streptomycetaceae</taxon>
        <taxon>Streptomyces</taxon>
    </lineage>
</organism>
<comment type="caution">
    <text evidence="2">The sequence shown here is derived from an EMBL/GenBank/DDBJ whole genome shotgun (WGS) entry which is preliminary data.</text>
</comment>
<sequence>MDEEIPGRLSPYVRRPERGLLPGSPAPLPLRRRIGGFFLFRFLAALPDDLADAVAALLDPFERAARLAGRLLHGPALRGAWSSGAGRFALALHGFHWTRWQAETAGPGGMFTARRGDGPGAAGTVTARPPWGRGDPARGAHTSACALRRVPRLRRRPARVDLVFADGSWLALRMDTRADAARLRAALGPARSTAVPGAAPASAPPPASAPASAPPPGCPPGQAPGPGPDIGVRAGRGTP</sequence>
<accession>A0ABX3G669</accession>
<feature type="region of interest" description="Disordered" evidence="1">
    <location>
        <begin position="119"/>
        <end position="140"/>
    </location>
</feature>
<evidence type="ECO:0000256" key="1">
    <source>
        <dbReference type="SAM" id="MobiDB-lite"/>
    </source>
</evidence>
<keyword evidence="3" id="KW-1185">Reference proteome</keyword>
<dbReference type="EMBL" id="MQUR01000012">
    <property type="protein sequence ID" value="OLZ70575.1"/>
    <property type="molecule type" value="Genomic_DNA"/>
</dbReference>
<evidence type="ECO:0000313" key="2">
    <source>
        <dbReference type="EMBL" id="OLZ70575.1"/>
    </source>
</evidence>
<name>A0ABX3G669_9ACTN</name>
<evidence type="ECO:0000313" key="3">
    <source>
        <dbReference type="Proteomes" id="UP000187151"/>
    </source>
</evidence>
<feature type="region of interest" description="Disordered" evidence="1">
    <location>
        <begin position="192"/>
        <end position="239"/>
    </location>
</feature>
<protein>
    <submittedName>
        <fullName evidence="2">Uncharacterized protein</fullName>
    </submittedName>
</protein>
<feature type="compositionally biased region" description="Low complexity" evidence="1">
    <location>
        <begin position="192"/>
        <end position="201"/>
    </location>
</feature>